<keyword evidence="4" id="KW-1185">Reference proteome</keyword>
<dbReference type="AlphaFoldDB" id="A0A4P9XZH0"/>
<feature type="compositionally biased region" description="Basic residues" evidence="1">
    <location>
        <begin position="127"/>
        <end position="138"/>
    </location>
</feature>
<organism evidence="3 4">
    <name type="scientific">Piptocephalis cylindrospora</name>
    <dbReference type="NCBI Taxonomy" id="1907219"/>
    <lineage>
        <taxon>Eukaryota</taxon>
        <taxon>Fungi</taxon>
        <taxon>Fungi incertae sedis</taxon>
        <taxon>Zoopagomycota</taxon>
        <taxon>Zoopagomycotina</taxon>
        <taxon>Zoopagomycetes</taxon>
        <taxon>Zoopagales</taxon>
        <taxon>Piptocephalidaceae</taxon>
        <taxon>Piptocephalis</taxon>
    </lineage>
</organism>
<evidence type="ECO:0000259" key="2">
    <source>
        <dbReference type="Pfam" id="PF16561"/>
    </source>
</evidence>
<dbReference type="InterPro" id="IPR032640">
    <property type="entry name" value="AMPK1_CBM"/>
</dbReference>
<feature type="region of interest" description="Disordered" evidence="1">
    <location>
        <begin position="228"/>
        <end position="249"/>
    </location>
</feature>
<feature type="compositionally biased region" description="Polar residues" evidence="1">
    <location>
        <begin position="230"/>
        <end position="240"/>
    </location>
</feature>
<feature type="region of interest" description="Disordered" evidence="1">
    <location>
        <begin position="115"/>
        <end position="172"/>
    </location>
</feature>
<dbReference type="InterPro" id="IPR014756">
    <property type="entry name" value="Ig_E-set"/>
</dbReference>
<feature type="compositionally biased region" description="Polar residues" evidence="1">
    <location>
        <begin position="294"/>
        <end position="303"/>
    </location>
</feature>
<gene>
    <name evidence="3" type="ORF">BJ684DRAFT_21618</name>
</gene>
<dbReference type="CDD" id="cd02859">
    <property type="entry name" value="E_set_AMPKbeta_like_N"/>
    <property type="match status" value="1"/>
</dbReference>
<dbReference type="Pfam" id="PF16561">
    <property type="entry name" value="AMPK1_CBM"/>
    <property type="match status" value="1"/>
</dbReference>
<protein>
    <recommendedName>
        <fullName evidence="2">AMP-activated protein kinase glycogen-binding domain-containing protein</fullName>
    </recommendedName>
</protein>
<dbReference type="SUPFAM" id="SSF81296">
    <property type="entry name" value="E set domains"/>
    <property type="match status" value="1"/>
</dbReference>
<name>A0A4P9XZH0_9FUNG</name>
<evidence type="ECO:0000313" key="3">
    <source>
        <dbReference type="EMBL" id="RKP11807.1"/>
    </source>
</evidence>
<dbReference type="Gene3D" id="2.60.40.10">
    <property type="entry name" value="Immunoglobulins"/>
    <property type="match status" value="1"/>
</dbReference>
<feature type="compositionally biased region" description="Low complexity" evidence="1">
    <location>
        <begin position="358"/>
        <end position="452"/>
    </location>
</feature>
<dbReference type="EMBL" id="KZ988643">
    <property type="protein sequence ID" value="RKP11807.1"/>
    <property type="molecule type" value="Genomic_DNA"/>
</dbReference>
<sequence>MSPVSSNRTFIQTFHFRPDGSPKTVHITGNFDSWGRSVVMKPTTSDPGLWEAIVQLPLLASGQIQYKYVLDGQNWVCDDHADKFTLPSGITNNCLPVPKDAVNYSWSQASTATFQGDIQSPGLGTGKNKRKNRRKSKKTLAAGSEGKSSSDAGSRSSPSSNGSPTPPPLTLAQDNAAVAPSTAKGNEPIIDGVLPSQSKVPESRDNAALAAGAVGAVGAAGAASALATGPLNTSDATPTPSRVEKIETPPAIQGETVAAKKDVVEEVKETVPKTEEIVPRTVDHTAAEDFLPKASSSTTQVANASAEPKMEAVAPDLAEETQKDEFTVLANSRATAPTGTIEPTSTPKQVETISAVTPPQVLAPAADQAAAPPQVAEPVKAAAPAPVQTAEAAKTAELAPVQAAEPVKAAAPAPAQAAEAAKAPASTQATTLTQATEPAAAAPAPAASPAKTPETKSGKKSSKKGKSSPPVSGDSAPGSADSPTKKKKGIFGKLKKIFNNP</sequence>
<dbReference type="Proteomes" id="UP000267251">
    <property type="component" value="Unassembled WGS sequence"/>
</dbReference>
<reference evidence="4" key="1">
    <citation type="journal article" date="2018" name="Nat. Microbiol.">
        <title>Leveraging single-cell genomics to expand the fungal tree of life.</title>
        <authorList>
            <person name="Ahrendt S.R."/>
            <person name="Quandt C.A."/>
            <person name="Ciobanu D."/>
            <person name="Clum A."/>
            <person name="Salamov A."/>
            <person name="Andreopoulos B."/>
            <person name="Cheng J.F."/>
            <person name="Woyke T."/>
            <person name="Pelin A."/>
            <person name="Henrissat B."/>
            <person name="Reynolds N.K."/>
            <person name="Benny G.L."/>
            <person name="Smith M.E."/>
            <person name="James T.Y."/>
            <person name="Grigoriev I.V."/>
        </authorList>
    </citation>
    <scope>NUCLEOTIDE SEQUENCE [LARGE SCALE GENOMIC DNA]</scope>
</reference>
<dbReference type="OrthoDB" id="5873279at2759"/>
<feature type="region of interest" description="Disordered" evidence="1">
    <location>
        <begin position="290"/>
        <end position="313"/>
    </location>
</feature>
<evidence type="ECO:0000313" key="4">
    <source>
        <dbReference type="Proteomes" id="UP000267251"/>
    </source>
</evidence>
<feature type="compositionally biased region" description="Basic residues" evidence="1">
    <location>
        <begin position="485"/>
        <end position="501"/>
    </location>
</feature>
<feature type="domain" description="AMP-activated protein kinase glycogen-binding" evidence="2">
    <location>
        <begin position="20"/>
        <end position="100"/>
    </location>
</feature>
<accession>A0A4P9XZH0</accession>
<proteinExistence type="predicted"/>
<feature type="region of interest" description="Disordered" evidence="1">
    <location>
        <begin position="358"/>
        <end position="501"/>
    </location>
</feature>
<feature type="compositionally biased region" description="Low complexity" evidence="1">
    <location>
        <begin position="143"/>
        <end position="163"/>
    </location>
</feature>
<dbReference type="InterPro" id="IPR013783">
    <property type="entry name" value="Ig-like_fold"/>
</dbReference>
<evidence type="ECO:0000256" key="1">
    <source>
        <dbReference type="SAM" id="MobiDB-lite"/>
    </source>
</evidence>